<evidence type="ECO:0000256" key="1">
    <source>
        <dbReference type="ARBA" id="ARBA00006817"/>
    </source>
</evidence>
<feature type="region of interest" description="Disordered" evidence="2">
    <location>
        <begin position="168"/>
        <end position="213"/>
    </location>
</feature>
<dbReference type="Gene3D" id="3.15.10.20">
    <property type="entry name" value="Activator of Hsp90 ATPase Aha1, N-terminal domain"/>
    <property type="match status" value="1"/>
</dbReference>
<feature type="compositionally biased region" description="Low complexity" evidence="2">
    <location>
        <begin position="169"/>
        <end position="209"/>
    </location>
</feature>
<dbReference type="PhylomeDB" id="B3S6F4"/>
<organism evidence="4 5">
    <name type="scientific">Trichoplax adhaerens</name>
    <name type="common">Trichoplax reptans</name>
    <dbReference type="NCBI Taxonomy" id="10228"/>
    <lineage>
        <taxon>Eukaryota</taxon>
        <taxon>Metazoa</taxon>
        <taxon>Placozoa</taxon>
        <taxon>Uniplacotomia</taxon>
        <taxon>Trichoplacea</taxon>
        <taxon>Trichoplacidae</taxon>
        <taxon>Trichoplax</taxon>
    </lineage>
</organism>
<dbReference type="InParanoid" id="B3S6F4"/>
<dbReference type="AlphaFoldDB" id="B3S6F4"/>
<dbReference type="GO" id="GO:0001671">
    <property type="term" value="F:ATPase activator activity"/>
    <property type="evidence" value="ECO:0000318"/>
    <property type="project" value="GO_Central"/>
</dbReference>
<dbReference type="Pfam" id="PF08327">
    <property type="entry name" value="AHSA1"/>
    <property type="match status" value="1"/>
</dbReference>
<accession>B3S6F4</accession>
<reference evidence="4 5" key="1">
    <citation type="journal article" date="2008" name="Nature">
        <title>The Trichoplax genome and the nature of placozoans.</title>
        <authorList>
            <person name="Srivastava M."/>
            <person name="Begovic E."/>
            <person name="Chapman J."/>
            <person name="Putnam N.H."/>
            <person name="Hellsten U."/>
            <person name="Kawashima T."/>
            <person name="Kuo A."/>
            <person name="Mitros T."/>
            <person name="Salamov A."/>
            <person name="Carpenter M.L."/>
            <person name="Signorovitch A.Y."/>
            <person name="Moreno M.A."/>
            <person name="Kamm K."/>
            <person name="Grimwood J."/>
            <person name="Schmutz J."/>
            <person name="Shapiro H."/>
            <person name="Grigoriev I.V."/>
            <person name="Buss L.W."/>
            <person name="Schierwater B."/>
            <person name="Dellaporta S.L."/>
            <person name="Rokhsar D.S."/>
        </authorList>
    </citation>
    <scope>NUCLEOTIDE SEQUENCE [LARGE SCALE GENOMIC DNA]</scope>
    <source>
        <strain evidence="4 5">Grell-BS-1999</strain>
    </source>
</reference>
<evidence type="ECO:0000259" key="3">
    <source>
        <dbReference type="SMART" id="SM01000"/>
    </source>
</evidence>
<dbReference type="SUPFAM" id="SSF103111">
    <property type="entry name" value="Activator of Hsp90 ATPase, Aha1"/>
    <property type="match status" value="1"/>
</dbReference>
<dbReference type="CTD" id="6757110"/>
<dbReference type="InterPro" id="IPR036338">
    <property type="entry name" value="Aha1"/>
</dbReference>
<dbReference type="FunCoup" id="B3S6F4">
    <property type="interactions" value="2487"/>
</dbReference>
<feature type="domain" description="Activator of Hsp90 ATPase AHSA1-like N-terminal" evidence="3">
    <location>
        <begin position="29"/>
        <end position="163"/>
    </location>
</feature>
<protein>
    <recommendedName>
        <fullName evidence="3">Activator of Hsp90 ATPase AHSA1-like N-terminal domain-containing protein</fullName>
    </recommendedName>
</protein>
<dbReference type="GO" id="GO:0005829">
    <property type="term" value="C:cytosol"/>
    <property type="evidence" value="ECO:0000318"/>
    <property type="project" value="GO_Central"/>
</dbReference>
<dbReference type="GO" id="GO:0051087">
    <property type="term" value="F:protein-folding chaperone binding"/>
    <property type="evidence" value="ECO:0007669"/>
    <property type="project" value="InterPro"/>
</dbReference>
<name>B3S6F4_TRIAD</name>
<dbReference type="eggNOG" id="KOG2936">
    <property type="taxonomic scope" value="Eukaryota"/>
</dbReference>
<dbReference type="HOGENOM" id="CLU_049046_0_0_1"/>
<sequence>MAKWGQGDPRWIVEERDDATNVNNWHWSEKDASKWSKGIFEELFLDLKFETVEGNCITTKILSADGDATVSNRKAKLITLYDWQLKIEWKGKLKDDDDEINGKISIDNFGEEYDVDEIDITVTTQTRDEASKTLRNIVEKYGIVMIREKIREYIKKLKEEFSRGLILPTSGKSGSSSKTSPSHKPSSASSSNKTSSKPKDSTSTGSDTSSSKDKIDTMKLTMKDEFKTTAEELFMTLITEQRVSAFMRSESMVDSKEGGTFSLLDGNITGKFLELTPHSKIVQTWRFKSWPEGHFSKVTISITQEDDCTKLNLVQSGIPATDIDRTREGWKRYYWQSMKDTFGYGSRIY</sequence>
<evidence type="ECO:0000256" key="2">
    <source>
        <dbReference type="SAM" id="MobiDB-lite"/>
    </source>
</evidence>
<comment type="similarity">
    <text evidence="1">Belongs to the AHA1 family.</text>
</comment>
<dbReference type="GeneID" id="6757110"/>
<dbReference type="CDD" id="cd08892">
    <property type="entry name" value="SRPBCC_Aha1"/>
    <property type="match status" value="1"/>
</dbReference>
<dbReference type="SMART" id="SM01000">
    <property type="entry name" value="Aha1_N"/>
    <property type="match status" value="1"/>
</dbReference>
<proteinExistence type="inferred from homology"/>
<dbReference type="InterPro" id="IPR023393">
    <property type="entry name" value="START-like_dom_sf"/>
</dbReference>
<evidence type="ECO:0000313" key="4">
    <source>
        <dbReference type="EMBL" id="EDV21749.1"/>
    </source>
</evidence>
<dbReference type="OrthoDB" id="567237at2759"/>
<dbReference type="InterPro" id="IPR015310">
    <property type="entry name" value="AHSA1-like_N"/>
</dbReference>
<evidence type="ECO:0000313" key="5">
    <source>
        <dbReference type="Proteomes" id="UP000009022"/>
    </source>
</evidence>
<dbReference type="Proteomes" id="UP000009022">
    <property type="component" value="Unassembled WGS sequence"/>
</dbReference>
<dbReference type="STRING" id="10228.B3S6F4"/>
<keyword evidence="5" id="KW-1185">Reference proteome</keyword>
<dbReference type="GO" id="GO:0006457">
    <property type="term" value="P:protein folding"/>
    <property type="evidence" value="ECO:0000318"/>
    <property type="project" value="GO_Central"/>
</dbReference>
<dbReference type="Gene3D" id="3.30.530.20">
    <property type="match status" value="1"/>
</dbReference>
<dbReference type="InterPro" id="IPR013538">
    <property type="entry name" value="ASHA1/2-like_C"/>
</dbReference>
<dbReference type="OMA" id="GDCEVNQ"/>
<dbReference type="PANTHER" id="PTHR13009:SF22">
    <property type="entry name" value="LD43819P"/>
    <property type="match status" value="1"/>
</dbReference>
<dbReference type="SUPFAM" id="SSF55961">
    <property type="entry name" value="Bet v1-like"/>
    <property type="match status" value="1"/>
</dbReference>
<dbReference type="Pfam" id="PF09229">
    <property type="entry name" value="Aha1_N"/>
    <property type="match status" value="1"/>
</dbReference>
<dbReference type="RefSeq" id="XP_002115897.1">
    <property type="nucleotide sequence ID" value="XM_002115861.1"/>
</dbReference>
<dbReference type="EMBL" id="DS985252">
    <property type="protein sequence ID" value="EDV21749.1"/>
    <property type="molecule type" value="Genomic_DNA"/>
</dbReference>
<dbReference type="PANTHER" id="PTHR13009">
    <property type="entry name" value="HEAT SHOCK PROTEIN 90 HSP90 CO-CHAPERONE AHA-1"/>
    <property type="match status" value="1"/>
</dbReference>
<dbReference type="KEGG" id="tad:TRIADDRAFT_59786"/>
<gene>
    <name evidence="4" type="ORF">TRIADDRAFT_59786</name>
</gene>